<evidence type="ECO:0000313" key="2">
    <source>
        <dbReference type="EMBL" id="DAF90865.1"/>
    </source>
</evidence>
<reference evidence="2" key="1">
    <citation type="journal article" date="2021" name="Proc. Natl. Acad. Sci. U.S.A.">
        <title>A Catalog of Tens of Thousands of Viruses from Human Metagenomes Reveals Hidden Associations with Chronic Diseases.</title>
        <authorList>
            <person name="Tisza M.J."/>
            <person name="Buck C.B."/>
        </authorList>
    </citation>
    <scope>NUCLEOTIDE SEQUENCE</scope>
    <source>
        <strain evidence="2">CtnMR5</strain>
    </source>
</reference>
<protein>
    <submittedName>
        <fullName evidence="2">Portal protein</fullName>
    </submittedName>
</protein>
<accession>A0A8S5U8Q5</accession>
<sequence>MELTNEQLKIKKEHEKQLNRERVARYRAKQKVVKEKKTVEETNADMSSKNSSYHTLLNRLNSIAEQYGGVSSSVLSQAFTHAGLGLLNQPEIQNRRIKGISSLPADYTKEDIGAFLRLPYASEQPLRQTAEVLKWTAYHFFKTVKTYQDLPTYRYYVKPQYLSDGQAETKEFMREAILLDKLCKEFRPNVLAHEAVGNAGFLGKVAYTYRIKVDKAHNQVDYAFWQQLPSDWIKIIGNNNVSKWTVSFNLMYFLQPGTDIRSFGNLLTPYIKDFNEMFVEPAKAQGASKAVYASVQCKNGKINFYFNKVKNNAVGEPTVFKQDGRWFYWVSLPVDRVFVFDLDDTTANVASPFAGLFLTYSQQGDYENAQLSLLLNPLIKIFTGEIPYFTDNGSTVEDGYRLSNGGRMLFEAYFADLMARNNTGGSALFSAPLQNIKSHDFGESTNANDISKSFIQYSTAKSGLAGLIPVGDEVKASQVDASKAIESRFATATIYPQVKRLMNTIINSLNLHYAWEFEMFGDVFTEREMRENARKDLDKGDFSAFMRLCALDGDSWLDRISQLKMLGASGIMNLLQVPQTAYTQSGKQFEGEAKAGHPTNDGISSDAKEKAIDNGGAIDE</sequence>
<evidence type="ECO:0000256" key="1">
    <source>
        <dbReference type="SAM" id="MobiDB-lite"/>
    </source>
</evidence>
<organism evidence="2">
    <name type="scientific">Siphoviridae sp. ctnMR5</name>
    <dbReference type="NCBI Taxonomy" id="2825658"/>
    <lineage>
        <taxon>Viruses</taxon>
        <taxon>Duplodnaviria</taxon>
        <taxon>Heunggongvirae</taxon>
        <taxon>Uroviricota</taxon>
        <taxon>Caudoviricetes</taxon>
    </lineage>
</organism>
<feature type="region of interest" description="Disordered" evidence="1">
    <location>
        <begin position="589"/>
        <end position="620"/>
    </location>
</feature>
<proteinExistence type="predicted"/>
<dbReference type="EMBL" id="BK016039">
    <property type="protein sequence ID" value="DAF90865.1"/>
    <property type="molecule type" value="Genomic_DNA"/>
</dbReference>
<name>A0A8S5U8Q5_9CAUD</name>
<dbReference type="CDD" id="cd14686">
    <property type="entry name" value="bZIP"/>
    <property type="match status" value="1"/>
</dbReference>